<gene>
    <name evidence="2" type="ordered locus">COPRO5265_1465</name>
</gene>
<evidence type="ECO:0000256" key="1">
    <source>
        <dbReference type="SAM" id="MobiDB-lite"/>
    </source>
</evidence>
<proteinExistence type="predicted"/>
<dbReference type="Proteomes" id="UP000001732">
    <property type="component" value="Chromosome"/>
</dbReference>
<evidence type="ECO:0000313" key="2">
    <source>
        <dbReference type="EMBL" id="ACI16971.1"/>
    </source>
</evidence>
<organism evidence="2 3">
    <name type="scientific">Coprothermobacter proteolyticus (strain ATCC 35245 / DSM 5265 / OCM 4 / BT)</name>
    <dbReference type="NCBI Taxonomy" id="309798"/>
    <lineage>
        <taxon>Bacteria</taxon>
        <taxon>Pseudomonadati</taxon>
        <taxon>Coprothermobacterota</taxon>
        <taxon>Coprothermobacteria</taxon>
        <taxon>Coprothermobacterales</taxon>
        <taxon>Coprothermobacteraceae</taxon>
        <taxon>Coprothermobacter</taxon>
    </lineage>
</organism>
<dbReference type="EMBL" id="CP001145">
    <property type="protein sequence ID" value="ACI16971.1"/>
    <property type="molecule type" value="Genomic_DNA"/>
</dbReference>
<evidence type="ECO:0000313" key="3">
    <source>
        <dbReference type="Proteomes" id="UP000001732"/>
    </source>
</evidence>
<sequence length="42" mass="4998">MIKDEREVRKHGKEEREEGTWSTGDIVPCGRFGRGLYRRYKA</sequence>
<feature type="compositionally biased region" description="Basic and acidic residues" evidence="1">
    <location>
        <begin position="1"/>
        <end position="19"/>
    </location>
</feature>
<dbReference type="AlphaFoldDB" id="B5Y643"/>
<accession>B5Y643</accession>
<keyword evidence="3" id="KW-1185">Reference proteome</keyword>
<reference evidence="2 3" key="2">
    <citation type="journal article" date="2014" name="Genome Announc.">
        <title>Complete Genome Sequence of Coprothermobacter proteolyticus DSM 5265.</title>
        <authorList>
            <person name="Alexiev A."/>
            <person name="Coil D.A."/>
            <person name="Badger J.H."/>
            <person name="Enticknap J."/>
            <person name="Ward N."/>
            <person name="Robb F.T."/>
            <person name="Eisen J.A."/>
        </authorList>
    </citation>
    <scope>NUCLEOTIDE SEQUENCE [LARGE SCALE GENOMIC DNA]</scope>
    <source>
        <strain evidence="3">ATCC 35245 / DSM 5265 / OCM 4 / BT</strain>
    </source>
</reference>
<name>B5Y643_COPPD</name>
<feature type="region of interest" description="Disordered" evidence="1">
    <location>
        <begin position="1"/>
        <end position="24"/>
    </location>
</feature>
<protein>
    <submittedName>
        <fullName evidence="2">Uncharacterized protein</fullName>
    </submittedName>
</protein>
<reference evidence="3" key="1">
    <citation type="submission" date="2008-08" db="EMBL/GenBank/DDBJ databases">
        <title>The complete genome sequence of Coprothermobacter proteolyticus strain ATCC 5245 / DSM 5265 / BT.</title>
        <authorList>
            <person name="Dodson R.J."/>
            <person name="Durkin A.S."/>
            <person name="Wu M."/>
            <person name="Eisen J."/>
            <person name="Sutton G."/>
        </authorList>
    </citation>
    <scope>NUCLEOTIDE SEQUENCE [LARGE SCALE GENOMIC DNA]</scope>
    <source>
        <strain evidence="3">ATCC 35245 / DSM 5265 / OCM 4 / BT</strain>
    </source>
</reference>